<dbReference type="GO" id="GO:0005886">
    <property type="term" value="C:plasma membrane"/>
    <property type="evidence" value="ECO:0007669"/>
    <property type="project" value="UniProtKB-SubCell"/>
</dbReference>
<keyword evidence="6 7" id="KW-0472">Membrane</keyword>
<evidence type="ECO:0000256" key="2">
    <source>
        <dbReference type="ARBA" id="ARBA00006228"/>
    </source>
</evidence>
<evidence type="ECO:0000256" key="5">
    <source>
        <dbReference type="ARBA" id="ARBA00022989"/>
    </source>
</evidence>
<evidence type="ECO:0000256" key="1">
    <source>
        <dbReference type="ARBA" id="ARBA00004651"/>
    </source>
</evidence>
<evidence type="ECO:0000256" key="3">
    <source>
        <dbReference type="ARBA" id="ARBA00022475"/>
    </source>
</evidence>
<evidence type="ECO:0000256" key="7">
    <source>
        <dbReference type="SAM" id="Phobius"/>
    </source>
</evidence>
<organism evidence="8 9">
    <name type="scientific">Actinopolymorpha pittospori</name>
    <dbReference type="NCBI Taxonomy" id="648752"/>
    <lineage>
        <taxon>Bacteria</taxon>
        <taxon>Bacillati</taxon>
        <taxon>Actinomycetota</taxon>
        <taxon>Actinomycetes</taxon>
        <taxon>Propionibacteriales</taxon>
        <taxon>Actinopolymorphaceae</taxon>
        <taxon>Actinopolymorpha</taxon>
    </lineage>
</organism>
<proteinExistence type="inferred from homology"/>
<dbReference type="PANTHER" id="PTHR34584:SF1">
    <property type="entry name" value="NA(+)_H(+) ANTIPORTER SUBUNIT E1"/>
    <property type="match status" value="1"/>
</dbReference>
<accession>A0A927MU39</accession>
<keyword evidence="4 7" id="KW-0812">Transmembrane</keyword>
<gene>
    <name evidence="8" type="ORF">HEB94_003517</name>
</gene>
<dbReference type="RefSeq" id="WP_202896386.1">
    <property type="nucleotide sequence ID" value="NZ_BAABJL010000109.1"/>
</dbReference>
<dbReference type="PANTHER" id="PTHR34584">
    <property type="entry name" value="NA(+)/H(+) ANTIPORTER SUBUNIT E1"/>
    <property type="match status" value="1"/>
</dbReference>
<evidence type="ECO:0000256" key="4">
    <source>
        <dbReference type="ARBA" id="ARBA00022692"/>
    </source>
</evidence>
<keyword evidence="5 7" id="KW-1133">Transmembrane helix</keyword>
<comment type="similarity">
    <text evidence="2">Belongs to the CPA3 antiporters (TC 2.A.63) subunit E family.</text>
</comment>
<dbReference type="Proteomes" id="UP000638648">
    <property type="component" value="Unassembled WGS sequence"/>
</dbReference>
<dbReference type="InterPro" id="IPR002758">
    <property type="entry name" value="Cation_antiport_E"/>
</dbReference>
<dbReference type="GO" id="GO:0008324">
    <property type="term" value="F:monoatomic cation transmembrane transporter activity"/>
    <property type="evidence" value="ECO:0007669"/>
    <property type="project" value="InterPro"/>
</dbReference>
<feature type="transmembrane region" description="Helical" evidence="7">
    <location>
        <begin position="13"/>
        <end position="33"/>
    </location>
</feature>
<feature type="transmembrane region" description="Helical" evidence="7">
    <location>
        <begin position="40"/>
        <end position="59"/>
    </location>
</feature>
<protein>
    <submittedName>
        <fullName evidence="8">Multicomponent Na+:H+ antiporter subunit E</fullName>
    </submittedName>
</protein>
<dbReference type="Pfam" id="PF01899">
    <property type="entry name" value="MNHE"/>
    <property type="match status" value="1"/>
</dbReference>
<keyword evidence="3" id="KW-1003">Cell membrane</keyword>
<dbReference type="AlphaFoldDB" id="A0A927MU39"/>
<reference evidence="8" key="1">
    <citation type="submission" date="2020-10" db="EMBL/GenBank/DDBJ databases">
        <title>Sequencing the genomes of 1000 actinobacteria strains.</title>
        <authorList>
            <person name="Klenk H.-P."/>
        </authorList>
    </citation>
    <scope>NUCLEOTIDE SEQUENCE</scope>
    <source>
        <strain evidence="8">DSM 45354</strain>
    </source>
</reference>
<dbReference type="EMBL" id="JADBEM010000001">
    <property type="protein sequence ID" value="MBE1606669.1"/>
    <property type="molecule type" value="Genomic_DNA"/>
</dbReference>
<evidence type="ECO:0000313" key="9">
    <source>
        <dbReference type="Proteomes" id="UP000638648"/>
    </source>
</evidence>
<sequence>MIKGSAGARRRRLITHGLALWVWAFAVWVLLTWTLTAEQLLVGAVIATAVAMVFAPLGPVARPWRLLDPEVLWRLAVLAATALARSVVSNVRLAVRVWSPRRPVRSGMLVVPTKARGPGEVTAVGVLTSLIVDNQLVDLDRHAHRLQYHAVWITTEDPEGNRRHINGPIEDRMRSRHD</sequence>
<evidence type="ECO:0000256" key="6">
    <source>
        <dbReference type="ARBA" id="ARBA00023136"/>
    </source>
</evidence>
<name>A0A927MU39_9ACTN</name>
<comment type="subcellular location">
    <subcellularLocation>
        <location evidence="1">Cell membrane</location>
        <topology evidence="1">Multi-pass membrane protein</topology>
    </subcellularLocation>
</comment>
<evidence type="ECO:0000313" key="8">
    <source>
        <dbReference type="EMBL" id="MBE1606669.1"/>
    </source>
</evidence>
<keyword evidence="9" id="KW-1185">Reference proteome</keyword>
<comment type="caution">
    <text evidence="8">The sequence shown here is derived from an EMBL/GenBank/DDBJ whole genome shotgun (WGS) entry which is preliminary data.</text>
</comment>